<keyword evidence="2" id="KW-1185">Reference proteome</keyword>
<name>A0A4Q7DM30_9PROT</name>
<dbReference type="AlphaFoldDB" id="A0A4Q7DM30"/>
<accession>A0A4Q7DM30</accession>
<gene>
    <name evidence="1" type="ORF">EQU50_05220</name>
</gene>
<reference evidence="1 2" key="1">
    <citation type="submission" date="2018-10" db="EMBL/GenBank/DDBJ databases">
        <title>An updated phylogeny of the Alphaproteobacteria reveals that the parasitic Rickettsiales and Holosporales have independent origins.</title>
        <authorList>
            <person name="Munoz-Gomez S.A."/>
            <person name="Hess S."/>
            <person name="Burger G."/>
            <person name="Lang B.F."/>
            <person name="Susko E."/>
            <person name="Slamovits C.H."/>
            <person name="Roger A.J."/>
        </authorList>
    </citation>
    <scope>NUCLEOTIDE SEQUENCE [LARGE SCALE GENOMIC DNA]</scope>
    <source>
        <strain evidence="1">HOLO01</strain>
    </source>
</reference>
<evidence type="ECO:0000313" key="2">
    <source>
        <dbReference type="Proteomes" id="UP000293550"/>
    </source>
</evidence>
<comment type="caution">
    <text evidence="1">The sequence shown here is derived from an EMBL/GenBank/DDBJ whole genome shotgun (WGS) entry which is preliminary data.</text>
</comment>
<evidence type="ECO:0000313" key="1">
    <source>
        <dbReference type="EMBL" id="RZI45836.1"/>
    </source>
</evidence>
<proteinExistence type="predicted"/>
<dbReference type="EMBL" id="SCFB01000006">
    <property type="protein sequence ID" value="RZI45836.1"/>
    <property type="molecule type" value="Genomic_DNA"/>
</dbReference>
<dbReference type="Proteomes" id="UP000293550">
    <property type="component" value="Unassembled WGS sequence"/>
</dbReference>
<protein>
    <submittedName>
        <fullName evidence="1">Uncharacterized protein</fullName>
    </submittedName>
</protein>
<sequence length="196" mass="22425">MPESMHNRFDIIYLEKLPPVVLEQPICMQNLFACLSSKGKGYLDHQFQQKPGTDYALTNPFTMTMPAFSEETQKKISGLKKLEEAFTKSFYEKANISKGIPMSKEQFTALILSDPTLGKMNAKVYEIKGQIESFINQEILSQRAQAYTLLREPANALAKKYMEGFGFHKIEVKIYGKQKNPFNERNNSTLIQVQKP</sequence>
<organism evidence="1 2">
    <name type="scientific">Candidatus Finniella inopinata</name>
    <dbReference type="NCBI Taxonomy" id="1696036"/>
    <lineage>
        <taxon>Bacteria</taxon>
        <taxon>Pseudomonadati</taxon>
        <taxon>Pseudomonadota</taxon>
        <taxon>Alphaproteobacteria</taxon>
        <taxon>Holosporales</taxon>
        <taxon>Candidatus Paracaedibacteraceae</taxon>
        <taxon>Candidatus Finniella</taxon>
    </lineage>
</organism>
<dbReference type="RefSeq" id="WP_130154089.1">
    <property type="nucleotide sequence ID" value="NZ_SCFB01000006.1"/>
</dbReference>